<accession>E0RXT2</accession>
<dbReference type="Proteomes" id="UP000001299">
    <property type="component" value="Chromosome 1"/>
</dbReference>
<dbReference type="PROSITE" id="PS51186">
    <property type="entry name" value="GNAT"/>
    <property type="match status" value="1"/>
</dbReference>
<organism evidence="4 5">
    <name type="scientific">Butyrivibrio proteoclasticus (strain ATCC 51982 / DSM 14932 / B316)</name>
    <name type="common">Clostridium proteoclasticum</name>
    <dbReference type="NCBI Taxonomy" id="515622"/>
    <lineage>
        <taxon>Bacteria</taxon>
        <taxon>Bacillati</taxon>
        <taxon>Bacillota</taxon>
        <taxon>Clostridia</taxon>
        <taxon>Lachnospirales</taxon>
        <taxon>Lachnospiraceae</taxon>
        <taxon>Butyrivibrio</taxon>
    </lineage>
</organism>
<keyword evidence="2" id="KW-0012">Acyltransferase</keyword>
<dbReference type="CDD" id="cd04301">
    <property type="entry name" value="NAT_SF"/>
    <property type="match status" value="1"/>
</dbReference>
<evidence type="ECO:0000256" key="2">
    <source>
        <dbReference type="ARBA" id="ARBA00023315"/>
    </source>
</evidence>
<protein>
    <submittedName>
        <fullName evidence="4">Acetyltransferase GNAT family</fullName>
    </submittedName>
</protein>
<dbReference type="PANTHER" id="PTHR43420">
    <property type="entry name" value="ACETYLTRANSFERASE"/>
    <property type="match status" value="1"/>
</dbReference>
<dbReference type="InterPro" id="IPR016181">
    <property type="entry name" value="Acyl_CoA_acyltransferase"/>
</dbReference>
<evidence type="ECO:0000313" key="4">
    <source>
        <dbReference type="EMBL" id="ADL34658.1"/>
    </source>
</evidence>
<proteinExistence type="predicted"/>
<keyword evidence="1 4" id="KW-0808">Transferase</keyword>
<keyword evidence="5" id="KW-1185">Reference proteome</keyword>
<evidence type="ECO:0000259" key="3">
    <source>
        <dbReference type="PROSITE" id="PS51186"/>
    </source>
</evidence>
<dbReference type="Pfam" id="PF00583">
    <property type="entry name" value="Acetyltransf_1"/>
    <property type="match status" value="1"/>
</dbReference>
<dbReference type="InterPro" id="IPR050680">
    <property type="entry name" value="YpeA/RimI_acetyltransf"/>
</dbReference>
<evidence type="ECO:0000256" key="1">
    <source>
        <dbReference type="ARBA" id="ARBA00022679"/>
    </source>
</evidence>
<dbReference type="Gene3D" id="3.40.630.30">
    <property type="match status" value="1"/>
</dbReference>
<dbReference type="GO" id="GO:0016747">
    <property type="term" value="F:acyltransferase activity, transferring groups other than amino-acyl groups"/>
    <property type="evidence" value="ECO:0007669"/>
    <property type="project" value="InterPro"/>
</dbReference>
<dbReference type="SUPFAM" id="SSF55729">
    <property type="entry name" value="Acyl-CoA N-acyltransferases (Nat)"/>
    <property type="match status" value="1"/>
</dbReference>
<dbReference type="RefSeq" id="WP_013281312.1">
    <property type="nucleotide sequence ID" value="NC_014387.1"/>
</dbReference>
<dbReference type="InterPro" id="IPR000182">
    <property type="entry name" value="GNAT_dom"/>
</dbReference>
<dbReference type="AlphaFoldDB" id="E0RXT2"/>
<feature type="domain" description="N-acetyltransferase" evidence="3">
    <location>
        <begin position="1"/>
        <end position="137"/>
    </location>
</feature>
<name>E0RXT2_BUTPB</name>
<dbReference type="KEGG" id="bpb:bpr_I1924"/>
<gene>
    <name evidence="4" type="ordered locus">bpr_I1924</name>
</gene>
<evidence type="ECO:0000313" key="5">
    <source>
        <dbReference type="Proteomes" id="UP000001299"/>
    </source>
</evidence>
<dbReference type="EMBL" id="CP001810">
    <property type="protein sequence ID" value="ADL34658.1"/>
    <property type="molecule type" value="Genomic_DNA"/>
</dbReference>
<dbReference type="HOGENOM" id="CLU_115862_3_0_9"/>
<dbReference type="eggNOG" id="COG1246">
    <property type="taxonomic scope" value="Bacteria"/>
</dbReference>
<sequence length="137" mass="15814">MEFRITNDGNEADIAEIYKMLKDYNLSNREKSENVPLGIFLENENGNKQAGLTADTFGKWLCVHYLFVSEELRGHGVGKELIEAAEKEAIKRGCKYVFVDTFSFQAPGFYTKLGYKEVFSLQEYPYTGARYYYTKEL</sequence>
<reference evidence="4 5" key="1">
    <citation type="journal article" date="2010" name="PLoS ONE">
        <title>The glycobiome of the rumen bacterium Butyrivibrio proteoclasticus B316(T) highlights adaptation to a polysaccharide-rich environment.</title>
        <authorList>
            <person name="Kelly W.J."/>
            <person name="Leahy S.C."/>
            <person name="Altermann E."/>
            <person name="Yeoman C.J."/>
            <person name="Dunne J.C."/>
            <person name="Kong Z."/>
            <person name="Pacheco D.M."/>
            <person name="Li D."/>
            <person name="Noel S.J."/>
            <person name="Moon C.D."/>
            <person name="Cookson A.L."/>
            <person name="Attwood G.T."/>
        </authorList>
    </citation>
    <scope>NUCLEOTIDE SEQUENCE [LARGE SCALE GENOMIC DNA]</scope>
    <source>
        <strain evidence="5">ATCC 51982 / DSM 14932 / B316</strain>
    </source>
</reference>
<dbReference type="STRING" id="515622.bpr_I1924"/>